<feature type="domain" description="RNA polymerase sigma-70 ECF-like HTH" evidence="1">
    <location>
        <begin position="9"/>
        <end position="161"/>
    </location>
</feature>
<evidence type="ECO:0000313" key="3">
    <source>
        <dbReference type="Proteomes" id="UP000027100"/>
    </source>
</evidence>
<dbReference type="InterPro" id="IPR013324">
    <property type="entry name" value="RNA_pol_sigma_r3/r4-like"/>
</dbReference>
<organism evidence="2 3">
    <name type="scientific">Hyphomonas polymorpha PS728</name>
    <dbReference type="NCBI Taxonomy" id="1280954"/>
    <lineage>
        <taxon>Bacteria</taxon>
        <taxon>Pseudomonadati</taxon>
        <taxon>Pseudomonadota</taxon>
        <taxon>Alphaproteobacteria</taxon>
        <taxon>Hyphomonadales</taxon>
        <taxon>Hyphomonadaceae</taxon>
        <taxon>Hyphomonas</taxon>
    </lineage>
</organism>
<proteinExistence type="predicted"/>
<reference evidence="2 3" key="1">
    <citation type="journal article" date="2014" name="Antonie Van Leeuwenhoek">
        <title>Hyphomonas beringensis sp. nov. and Hyphomonas chukchiensis sp. nov., isolated from surface seawater of the Bering Sea and Chukchi Sea.</title>
        <authorList>
            <person name="Li C."/>
            <person name="Lai Q."/>
            <person name="Li G."/>
            <person name="Dong C."/>
            <person name="Wang J."/>
            <person name="Liao Y."/>
            <person name="Shao Z."/>
        </authorList>
    </citation>
    <scope>NUCLEOTIDE SEQUENCE [LARGE SCALE GENOMIC DNA]</scope>
    <source>
        <strain evidence="2 3">PS728</strain>
    </source>
</reference>
<dbReference type="eggNOG" id="COG1595">
    <property type="taxonomic scope" value="Bacteria"/>
</dbReference>
<dbReference type="SUPFAM" id="SSF88659">
    <property type="entry name" value="Sigma3 and sigma4 domains of RNA polymerase sigma factors"/>
    <property type="match status" value="1"/>
</dbReference>
<comment type="caution">
    <text evidence="2">The sequence shown here is derived from an EMBL/GenBank/DDBJ whole genome shotgun (WGS) entry which is preliminary data.</text>
</comment>
<evidence type="ECO:0000259" key="1">
    <source>
        <dbReference type="Pfam" id="PF07638"/>
    </source>
</evidence>
<dbReference type="AlphaFoldDB" id="A0A062VMV2"/>
<dbReference type="NCBIfam" id="TIGR02999">
    <property type="entry name" value="Sig-70_X6"/>
    <property type="match status" value="1"/>
</dbReference>
<dbReference type="Pfam" id="PF07638">
    <property type="entry name" value="Sigma70_ECF"/>
    <property type="match status" value="1"/>
</dbReference>
<accession>A0A062VMV2</accession>
<sequence length="180" mass="20035">MQPGEGEVQRLIDALYPELKRTAAVLGRRAGSPETLRSTVLVNEVFLKLRRSGGYADEKHFLRTAALAMRQILVNHAKARLAAKRGGGRLDPLDENMPVYWESDERLVELSGALDQLAGVSPRLAELVHYRFFAGYSEAETAALMGVTDRTVRRDWVKAKALLMMFIEGQEPPQESETPG</sequence>
<dbReference type="InterPro" id="IPR053812">
    <property type="entry name" value="HTH_Sigma70_ECF-like"/>
</dbReference>
<dbReference type="STRING" id="1280954.HPO_03864"/>
<keyword evidence="3" id="KW-1185">Reference proteome</keyword>
<dbReference type="EMBL" id="ARYM01000003">
    <property type="protein sequence ID" value="KCZ99998.1"/>
    <property type="molecule type" value="Genomic_DNA"/>
</dbReference>
<dbReference type="InterPro" id="IPR011517">
    <property type="entry name" value="RNA_pol_sigma70_ECF-like"/>
</dbReference>
<dbReference type="OrthoDB" id="128473at2"/>
<dbReference type="Gene3D" id="1.10.10.10">
    <property type="entry name" value="Winged helix-like DNA-binding domain superfamily/Winged helix DNA-binding domain"/>
    <property type="match status" value="1"/>
</dbReference>
<dbReference type="Proteomes" id="UP000027100">
    <property type="component" value="Unassembled WGS sequence"/>
</dbReference>
<gene>
    <name evidence="2" type="ORF">HPO_03864</name>
</gene>
<dbReference type="PATRIC" id="fig|1280954.3.peg.786"/>
<protein>
    <submittedName>
        <fullName evidence="2">ECF sigma factor family protein</fullName>
    </submittedName>
</protein>
<dbReference type="InterPro" id="IPR036388">
    <property type="entry name" value="WH-like_DNA-bd_sf"/>
</dbReference>
<name>A0A062VMV2_9PROT</name>
<evidence type="ECO:0000313" key="2">
    <source>
        <dbReference type="EMBL" id="KCZ99998.1"/>
    </source>
</evidence>